<reference evidence="1 2" key="1">
    <citation type="submission" date="2020-02" db="EMBL/GenBank/DDBJ databases">
        <authorList>
            <person name="Ma Q."/>
            <person name="Huang Y."/>
            <person name="Song X."/>
            <person name="Pei D."/>
        </authorList>
    </citation>
    <scope>NUCLEOTIDE SEQUENCE [LARGE SCALE GENOMIC DNA]</scope>
    <source>
        <strain evidence="1">Sxm20200214</strain>
        <tissue evidence="1">Leaf</tissue>
    </source>
</reference>
<dbReference type="AlphaFoldDB" id="A0A8X7SB98"/>
<dbReference type="EMBL" id="JAAMPC010000008">
    <property type="protein sequence ID" value="KAG2300834.1"/>
    <property type="molecule type" value="Genomic_DNA"/>
</dbReference>
<proteinExistence type="predicted"/>
<accession>A0A8X7SB98</accession>
<protein>
    <submittedName>
        <fullName evidence="1">Uncharacterized protein</fullName>
    </submittedName>
</protein>
<name>A0A8X7SB98_BRACI</name>
<evidence type="ECO:0000313" key="2">
    <source>
        <dbReference type="Proteomes" id="UP000886595"/>
    </source>
</evidence>
<keyword evidence="2" id="KW-1185">Reference proteome</keyword>
<comment type="caution">
    <text evidence="1">The sequence shown here is derived from an EMBL/GenBank/DDBJ whole genome shotgun (WGS) entry which is preliminary data.</text>
</comment>
<sequence length="74" mass="8314">MCLRARLATVVADPVVVITFSWNSALSDLNDSSVVFPEDRFRFYRYEEFEAACELKGDLYGKVSSCTIVSILVV</sequence>
<evidence type="ECO:0000313" key="1">
    <source>
        <dbReference type="EMBL" id="KAG2300834.1"/>
    </source>
</evidence>
<dbReference type="Proteomes" id="UP000886595">
    <property type="component" value="Unassembled WGS sequence"/>
</dbReference>
<organism evidence="1 2">
    <name type="scientific">Brassica carinata</name>
    <name type="common">Ethiopian mustard</name>
    <name type="synonym">Abyssinian cabbage</name>
    <dbReference type="NCBI Taxonomy" id="52824"/>
    <lineage>
        <taxon>Eukaryota</taxon>
        <taxon>Viridiplantae</taxon>
        <taxon>Streptophyta</taxon>
        <taxon>Embryophyta</taxon>
        <taxon>Tracheophyta</taxon>
        <taxon>Spermatophyta</taxon>
        <taxon>Magnoliopsida</taxon>
        <taxon>eudicotyledons</taxon>
        <taxon>Gunneridae</taxon>
        <taxon>Pentapetalae</taxon>
        <taxon>rosids</taxon>
        <taxon>malvids</taxon>
        <taxon>Brassicales</taxon>
        <taxon>Brassicaceae</taxon>
        <taxon>Brassiceae</taxon>
        <taxon>Brassica</taxon>
    </lineage>
</organism>
<gene>
    <name evidence="1" type="ORF">Bca52824_037306</name>
</gene>